<proteinExistence type="predicted"/>
<dbReference type="AlphaFoldDB" id="A0A540KXX5"/>
<accession>A0A540KXX5</accession>
<comment type="caution">
    <text evidence="2">The sequence shown here is derived from an EMBL/GenBank/DDBJ whole genome shotgun (WGS) entry which is preliminary data.</text>
</comment>
<dbReference type="EMBL" id="VIEB01000887">
    <property type="protein sequence ID" value="TQD78862.1"/>
    <property type="molecule type" value="Genomic_DNA"/>
</dbReference>
<evidence type="ECO:0000313" key="2">
    <source>
        <dbReference type="EMBL" id="TQD78862.1"/>
    </source>
</evidence>
<feature type="compositionally biased region" description="Acidic residues" evidence="1">
    <location>
        <begin position="102"/>
        <end position="126"/>
    </location>
</feature>
<evidence type="ECO:0000256" key="1">
    <source>
        <dbReference type="SAM" id="MobiDB-lite"/>
    </source>
</evidence>
<sequence length="146" mass="16810">MKWSCCPTGLLPTLLTATTFPTPRSIPRHRSCLLPLPHTLCRSVSDLNHSLAKTSSRSSTSSQNFHFSTDLDSPDSMRLRRMKDRLREMSLWCQQLMREEDLMEEDEDREEQAVEEEQVQIVDDTDQDFHDNATATAEKTYNSCSL</sequence>
<evidence type="ECO:0000313" key="3">
    <source>
        <dbReference type="Proteomes" id="UP000315295"/>
    </source>
</evidence>
<feature type="region of interest" description="Disordered" evidence="1">
    <location>
        <begin position="102"/>
        <end position="146"/>
    </location>
</feature>
<name>A0A540KXX5_MALBA</name>
<feature type="region of interest" description="Disordered" evidence="1">
    <location>
        <begin position="53"/>
        <end position="73"/>
    </location>
</feature>
<reference evidence="2 3" key="1">
    <citation type="journal article" date="2019" name="G3 (Bethesda)">
        <title>Sequencing of a Wild Apple (Malus baccata) Genome Unravels the Differences Between Cultivated and Wild Apple Species Regarding Disease Resistance and Cold Tolerance.</title>
        <authorList>
            <person name="Chen X."/>
        </authorList>
    </citation>
    <scope>NUCLEOTIDE SEQUENCE [LARGE SCALE GENOMIC DNA]</scope>
    <source>
        <strain evidence="3">cv. Shandingzi</strain>
        <tissue evidence="2">Leaves</tissue>
    </source>
</reference>
<dbReference type="Proteomes" id="UP000315295">
    <property type="component" value="Unassembled WGS sequence"/>
</dbReference>
<organism evidence="2 3">
    <name type="scientific">Malus baccata</name>
    <name type="common">Siberian crab apple</name>
    <name type="synonym">Pyrus baccata</name>
    <dbReference type="NCBI Taxonomy" id="106549"/>
    <lineage>
        <taxon>Eukaryota</taxon>
        <taxon>Viridiplantae</taxon>
        <taxon>Streptophyta</taxon>
        <taxon>Embryophyta</taxon>
        <taxon>Tracheophyta</taxon>
        <taxon>Spermatophyta</taxon>
        <taxon>Magnoliopsida</taxon>
        <taxon>eudicotyledons</taxon>
        <taxon>Gunneridae</taxon>
        <taxon>Pentapetalae</taxon>
        <taxon>rosids</taxon>
        <taxon>fabids</taxon>
        <taxon>Rosales</taxon>
        <taxon>Rosaceae</taxon>
        <taxon>Amygdaloideae</taxon>
        <taxon>Maleae</taxon>
        <taxon>Malus</taxon>
    </lineage>
</organism>
<protein>
    <submittedName>
        <fullName evidence="2">Uncharacterized protein</fullName>
    </submittedName>
</protein>
<gene>
    <name evidence="2" type="ORF">C1H46_035593</name>
</gene>
<feature type="compositionally biased region" description="Polar residues" evidence="1">
    <location>
        <begin position="133"/>
        <end position="146"/>
    </location>
</feature>
<keyword evidence="3" id="KW-1185">Reference proteome</keyword>